<evidence type="ECO:0008006" key="3">
    <source>
        <dbReference type="Google" id="ProtNLM"/>
    </source>
</evidence>
<keyword evidence="2" id="KW-1185">Reference proteome</keyword>
<protein>
    <recommendedName>
        <fullName evidence="3">Asp23/Gls24 family envelope stress response protein</fullName>
    </recommendedName>
</protein>
<reference evidence="1 2" key="1">
    <citation type="submission" date="2020-07" db="EMBL/GenBank/DDBJ databases">
        <title>Sequencing the genomes of 1000 actinobacteria strains.</title>
        <authorList>
            <person name="Klenk H.-P."/>
        </authorList>
    </citation>
    <scope>NUCLEOTIDE SEQUENCE [LARGE SCALE GENOMIC DNA]</scope>
    <source>
        <strain evidence="1 2">DSM 29531</strain>
    </source>
</reference>
<dbReference type="Proteomes" id="UP000571817">
    <property type="component" value="Unassembled WGS sequence"/>
</dbReference>
<accession>A0A853DAP0</accession>
<dbReference type="EMBL" id="JACCFW010000001">
    <property type="protein sequence ID" value="NYJ74332.1"/>
    <property type="molecule type" value="Genomic_DNA"/>
</dbReference>
<proteinExistence type="predicted"/>
<organism evidence="1 2">
    <name type="scientific">Allobranchiibius huperziae</name>
    <dbReference type="NCBI Taxonomy" id="1874116"/>
    <lineage>
        <taxon>Bacteria</taxon>
        <taxon>Bacillati</taxon>
        <taxon>Actinomycetota</taxon>
        <taxon>Actinomycetes</taxon>
        <taxon>Micrococcales</taxon>
        <taxon>Dermacoccaceae</taxon>
        <taxon>Allobranchiibius</taxon>
    </lineage>
</organism>
<gene>
    <name evidence="1" type="ORF">HNR15_001295</name>
</gene>
<name>A0A853DAP0_9MICO</name>
<sequence length="109" mass="11759">MSGQSVQVLTPGARNGPQRVEVIAQAVLATPGVQGLHAGKEHVVTYLPTRQVRGIREVEYGYDVHVVLARDCHLLLTVEAIRAAVQALAPGRVDVTVENVTARRRASSR</sequence>
<comment type="caution">
    <text evidence="1">The sequence shown here is derived from an EMBL/GenBank/DDBJ whole genome shotgun (WGS) entry which is preliminary data.</text>
</comment>
<dbReference type="AlphaFoldDB" id="A0A853DAP0"/>
<evidence type="ECO:0000313" key="2">
    <source>
        <dbReference type="Proteomes" id="UP000571817"/>
    </source>
</evidence>
<evidence type="ECO:0000313" key="1">
    <source>
        <dbReference type="EMBL" id="NYJ74332.1"/>
    </source>
</evidence>
<dbReference type="RefSeq" id="WP_179480134.1">
    <property type="nucleotide sequence ID" value="NZ_JACCFW010000001.1"/>
</dbReference>